<organism evidence="2 3">
    <name type="scientific">Coprinopsis marcescibilis</name>
    <name type="common">Agaric fungus</name>
    <name type="synonym">Psathyrella marcescibilis</name>
    <dbReference type="NCBI Taxonomy" id="230819"/>
    <lineage>
        <taxon>Eukaryota</taxon>
        <taxon>Fungi</taxon>
        <taxon>Dikarya</taxon>
        <taxon>Basidiomycota</taxon>
        <taxon>Agaricomycotina</taxon>
        <taxon>Agaricomycetes</taxon>
        <taxon>Agaricomycetidae</taxon>
        <taxon>Agaricales</taxon>
        <taxon>Agaricineae</taxon>
        <taxon>Psathyrellaceae</taxon>
        <taxon>Coprinopsis</taxon>
    </lineage>
</organism>
<reference evidence="2 3" key="1">
    <citation type="journal article" date="2019" name="Nat. Ecol. Evol.">
        <title>Megaphylogeny resolves global patterns of mushroom evolution.</title>
        <authorList>
            <person name="Varga T."/>
            <person name="Krizsan K."/>
            <person name="Foldi C."/>
            <person name="Dima B."/>
            <person name="Sanchez-Garcia M."/>
            <person name="Sanchez-Ramirez S."/>
            <person name="Szollosi G.J."/>
            <person name="Szarkandi J.G."/>
            <person name="Papp V."/>
            <person name="Albert L."/>
            <person name="Andreopoulos W."/>
            <person name="Angelini C."/>
            <person name="Antonin V."/>
            <person name="Barry K.W."/>
            <person name="Bougher N.L."/>
            <person name="Buchanan P."/>
            <person name="Buyck B."/>
            <person name="Bense V."/>
            <person name="Catcheside P."/>
            <person name="Chovatia M."/>
            <person name="Cooper J."/>
            <person name="Damon W."/>
            <person name="Desjardin D."/>
            <person name="Finy P."/>
            <person name="Geml J."/>
            <person name="Haridas S."/>
            <person name="Hughes K."/>
            <person name="Justo A."/>
            <person name="Karasinski D."/>
            <person name="Kautmanova I."/>
            <person name="Kiss B."/>
            <person name="Kocsube S."/>
            <person name="Kotiranta H."/>
            <person name="LaButti K.M."/>
            <person name="Lechner B.E."/>
            <person name="Liimatainen K."/>
            <person name="Lipzen A."/>
            <person name="Lukacs Z."/>
            <person name="Mihaltcheva S."/>
            <person name="Morgado L.N."/>
            <person name="Niskanen T."/>
            <person name="Noordeloos M.E."/>
            <person name="Ohm R.A."/>
            <person name="Ortiz-Santana B."/>
            <person name="Ovrebo C."/>
            <person name="Racz N."/>
            <person name="Riley R."/>
            <person name="Savchenko A."/>
            <person name="Shiryaev A."/>
            <person name="Soop K."/>
            <person name="Spirin V."/>
            <person name="Szebenyi C."/>
            <person name="Tomsovsky M."/>
            <person name="Tulloss R.E."/>
            <person name="Uehling J."/>
            <person name="Grigoriev I.V."/>
            <person name="Vagvolgyi C."/>
            <person name="Papp T."/>
            <person name="Martin F.M."/>
            <person name="Miettinen O."/>
            <person name="Hibbett D.S."/>
            <person name="Nagy L.G."/>
        </authorList>
    </citation>
    <scope>NUCLEOTIDE SEQUENCE [LARGE SCALE GENOMIC DNA]</scope>
    <source>
        <strain evidence="2 3">CBS 121175</strain>
    </source>
</reference>
<sequence length="101" mass="10736">MSILAGASGVVISGNSSINAYSGDVTNNYTHTTNRIKDSFNSNQTSYENSGNDNSQRYNGGGSYSSYSLLAPSSPTLDLVPRDSLSLDTLAQMHSSTNLLY</sequence>
<gene>
    <name evidence="2" type="ORF">FA15DRAFT_472731</name>
</gene>
<evidence type="ECO:0000256" key="1">
    <source>
        <dbReference type="SAM" id="MobiDB-lite"/>
    </source>
</evidence>
<dbReference type="AlphaFoldDB" id="A0A5C3KTM9"/>
<keyword evidence="3" id="KW-1185">Reference proteome</keyword>
<feature type="region of interest" description="Disordered" evidence="1">
    <location>
        <begin position="34"/>
        <end position="60"/>
    </location>
</feature>
<feature type="compositionally biased region" description="Polar residues" evidence="1">
    <location>
        <begin position="34"/>
        <end position="58"/>
    </location>
</feature>
<dbReference type="EMBL" id="ML210223">
    <property type="protein sequence ID" value="TFK23193.1"/>
    <property type="molecule type" value="Genomic_DNA"/>
</dbReference>
<proteinExistence type="predicted"/>
<dbReference type="Proteomes" id="UP000307440">
    <property type="component" value="Unassembled WGS sequence"/>
</dbReference>
<protein>
    <submittedName>
        <fullName evidence="2">Uncharacterized protein</fullName>
    </submittedName>
</protein>
<name>A0A5C3KTM9_COPMA</name>
<evidence type="ECO:0000313" key="2">
    <source>
        <dbReference type="EMBL" id="TFK23193.1"/>
    </source>
</evidence>
<accession>A0A5C3KTM9</accession>
<evidence type="ECO:0000313" key="3">
    <source>
        <dbReference type="Proteomes" id="UP000307440"/>
    </source>
</evidence>